<dbReference type="OrthoDB" id="294295at2759"/>
<dbReference type="InterPro" id="IPR036291">
    <property type="entry name" value="NAD(P)-bd_dom_sf"/>
</dbReference>
<evidence type="ECO:0000313" key="4">
    <source>
        <dbReference type="EMBL" id="OZJ05696.1"/>
    </source>
</evidence>
<dbReference type="Proteomes" id="UP000242875">
    <property type="component" value="Unassembled WGS sequence"/>
</dbReference>
<dbReference type="InterPro" id="IPR052178">
    <property type="entry name" value="Sec_Metab_Biosynth_SDR"/>
</dbReference>
<evidence type="ECO:0000313" key="5">
    <source>
        <dbReference type="Proteomes" id="UP000242875"/>
    </source>
</evidence>
<comment type="caution">
    <text evidence="4">The sequence shown here is derived from an EMBL/GenBank/DDBJ whole genome shotgun (WGS) entry which is preliminary data.</text>
</comment>
<evidence type="ECO:0000256" key="2">
    <source>
        <dbReference type="ARBA" id="ARBA00022857"/>
    </source>
</evidence>
<dbReference type="SUPFAM" id="SSF51735">
    <property type="entry name" value="NAD(P)-binding Rossmann-fold domains"/>
    <property type="match status" value="1"/>
</dbReference>
<dbReference type="Gene3D" id="3.40.50.720">
    <property type="entry name" value="NAD(P)-binding Rossmann-like Domain"/>
    <property type="match status" value="1"/>
</dbReference>
<dbReference type="Pfam" id="PF13561">
    <property type="entry name" value="adh_short_C2"/>
    <property type="match status" value="1"/>
</dbReference>
<evidence type="ECO:0008006" key="6">
    <source>
        <dbReference type="Google" id="ProtNLM"/>
    </source>
</evidence>
<dbReference type="EMBL" id="MVBO01000011">
    <property type="protein sequence ID" value="OZJ05696.1"/>
    <property type="molecule type" value="Genomic_DNA"/>
</dbReference>
<sequence>MELKAFKIQDLFSVEGRVGLVTGGGSGIGLMITKALVANGAKVYIASRRDTSELAQQLTQAGPGTCIALSADLTSKANCEALAKELSSRESHLDFLVNNSGVTVVDDFMDYPDDAWDKNFGLNVKAPFNLTMASEGNHSRVIIVSSIAGFHGGKGQNQPAYNTSKAAANHLVKILGSNLVSHKVNIVGLAPGVFPSEMSNPMIADKAVHDKVTSSIPMGRLGDELDMGGTVVWLLSRAGAYIHGSVVVIDGGRLLFV</sequence>
<dbReference type="InterPro" id="IPR020904">
    <property type="entry name" value="Sc_DH/Rdtase_CS"/>
</dbReference>
<proteinExistence type="inferred from homology"/>
<keyword evidence="5" id="KW-1185">Reference proteome</keyword>
<dbReference type="PANTHER" id="PTHR43618">
    <property type="entry name" value="7-ALPHA-HYDROXYSTEROID DEHYDROGENASE"/>
    <property type="match status" value="1"/>
</dbReference>
<gene>
    <name evidence="4" type="ORF">BZG36_01416</name>
</gene>
<dbReference type="PROSITE" id="PS00061">
    <property type="entry name" value="ADH_SHORT"/>
    <property type="match status" value="1"/>
</dbReference>
<evidence type="ECO:0000256" key="1">
    <source>
        <dbReference type="ARBA" id="ARBA00006484"/>
    </source>
</evidence>
<name>A0A261Y502_9FUNG</name>
<evidence type="ECO:0000256" key="3">
    <source>
        <dbReference type="ARBA" id="ARBA00023002"/>
    </source>
</evidence>
<dbReference type="PANTHER" id="PTHR43618:SF4">
    <property type="entry name" value="SHORT CHAIN DEHYDROGENASE_REDUCTASE FAMILY (AFU_ORTHOLOGUE AFUA_7G04540)"/>
    <property type="match status" value="1"/>
</dbReference>
<comment type="similarity">
    <text evidence="1">Belongs to the short-chain dehydrogenases/reductases (SDR) family.</text>
</comment>
<dbReference type="PRINTS" id="PR00081">
    <property type="entry name" value="GDHRDH"/>
</dbReference>
<organism evidence="4 5">
    <name type="scientific">Bifiguratus adelaidae</name>
    <dbReference type="NCBI Taxonomy" id="1938954"/>
    <lineage>
        <taxon>Eukaryota</taxon>
        <taxon>Fungi</taxon>
        <taxon>Fungi incertae sedis</taxon>
        <taxon>Mucoromycota</taxon>
        <taxon>Mucoromycotina</taxon>
        <taxon>Endogonomycetes</taxon>
        <taxon>Endogonales</taxon>
        <taxon>Endogonales incertae sedis</taxon>
        <taxon>Bifiguratus</taxon>
    </lineage>
</organism>
<reference evidence="4 5" key="1">
    <citation type="journal article" date="2017" name="Mycologia">
        <title>Bifiguratus adelaidae, gen. et sp. nov., a new member of Mucoromycotina in endophytic and soil-dwelling habitats.</title>
        <authorList>
            <person name="Torres-Cruz T.J."/>
            <person name="Billingsley Tobias T.L."/>
            <person name="Almatruk M."/>
            <person name="Hesse C."/>
            <person name="Kuske C.R."/>
            <person name="Desiro A."/>
            <person name="Benucci G.M."/>
            <person name="Bonito G."/>
            <person name="Stajich J.E."/>
            <person name="Dunlap C."/>
            <person name="Arnold A.E."/>
            <person name="Porras-Alfaro A."/>
        </authorList>
    </citation>
    <scope>NUCLEOTIDE SEQUENCE [LARGE SCALE GENOMIC DNA]</scope>
    <source>
        <strain evidence="4 5">AZ0501</strain>
    </source>
</reference>
<dbReference type="GO" id="GO:0016491">
    <property type="term" value="F:oxidoreductase activity"/>
    <property type="evidence" value="ECO:0007669"/>
    <property type="project" value="UniProtKB-KW"/>
</dbReference>
<dbReference type="AlphaFoldDB" id="A0A261Y502"/>
<accession>A0A261Y502</accession>
<protein>
    <recommendedName>
        <fullName evidence="6">Gluconate 5-dehydrogenase</fullName>
    </recommendedName>
</protein>
<keyword evidence="3" id="KW-0560">Oxidoreductase</keyword>
<dbReference type="InterPro" id="IPR002347">
    <property type="entry name" value="SDR_fam"/>
</dbReference>
<keyword evidence="2" id="KW-0521">NADP</keyword>